<name>K9XZL3_STAC7</name>
<keyword evidence="4" id="KW-0233">DNA recombination</keyword>
<dbReference type="PANTHER" id="PTHR30349:SF41">
    <property type="entry name" value="INTEGRASE_RECOMBINASE PROTEIN MJ0367-RELATED"/>
    <property type="match status" value="1"/>
</dbReference>
<evidence type="ECO:0000259" key="6">
    <source>
        <dbReference type="PROSITE" id="PS51898"/>
    </source>
</evidence>
<dbReference type="Gene3D" id="1.10.443.10">
    <property type="entry name" value="Intergrase catalytic core"/>
    <property type="match status" value="1"/>
</dbReference>
<organism evidence="8 9">
    <name type="scientific">Stanieria cyanosphaera (strain ATCC 29371 / PCC 7437)</name>
    <dbReference type="NCBI Taxonomy" id="111780"/>
    <lineage>
        <taxon>Bacteria</taxon>
        <taxon>Bacillati</taxon>
        <taxon>Cyanobacteriota</taxon>
        <taxon>Cyanophyceae</taxon>
        <taxon>Pleurocapsales</taxon>
        <taxon>Dermocarpellaceae</taxon>
        <taxon>Stanieria</taxon>
    </lineage>
</organism>
<dbReference type="PROSITE" id="PS51900">
    <property type="entry name" value="CB"/>
    <property type="match status" value="1"/>
</dbReference>
<dbReference type="KEGG" id="scs:Sta7437_4510"/>
<dbReference type="Pfam" id="PF00589">
    <property type="entry name" value="Phage_integrase"/>
    <property type="match status" value="1"/>
</dbReference>
<dbReference type="InterPro" id="IPR013762">
    <property type="entry name" value="Integrase-like_cat_sf"/>
</dbReference>
<dbReference type="PANTHER" id="PTHR30349">
    <property type="entry name" value="PHAGE INTEGRASE-RELATED"/>
    <property type="match status" value="1"/>
</dbReference>
<dbReference type="InterPro" id="IPR011010">
    <property type="entry name" value="DNA_brk_join_enz"/>
</dbReference>
<dbReference type="InterPro" id="IPR050090">
    <property type="entry name" value="Tyrosine_recombinase_XerCD"/>
</dbReference>
<feature type="domain" description="Core-binding (CB)" evidence="7">
    <location>
        <begin position="23"/>
        <end position="101"/>
    </location>
</feature>
<sequence>MMEVPEPKLIFISDKPANEIITDFRVTRVDEYFRSMELSTNSIRAYKRALTRFLAWTDRTWHLLKHQDLDRYKQHLKELELSNATICQELAALKSFFNWLTIKDYISKDPTLTLTKPKLKPPTPQELSDEEVQSLFNALKKRGWHRLRDTALLRVLEHGLRASEVTALNIKDYDGKRLQILEAKRDSVGMVPLLSEARKAIDAYLKWREVESMGTEANSALFLSHSNKSKGKRLTYDGLYGIVKDLVEIAGLEKCYPHRLRHTLATNLALSGMDSMLARRITRHRSETSYQRYSERGLDLKAQEQFWQLFDSTADEV</sequence>
<dbReference type="Gene3D" id="1.10.150.130">
    <property type="match status" value="1"/>
</dbReference>
<evidence type="ECO:0000313" key="9">
    <source>
        <dbReference type="Proteomes" id="UP000010473"/>
    </source>
</evidence>
<dbReference type="Proteomes" id="UP000010473">
    <property type="component" value="Plasmid pSTA7437.01"/>
</dbReference>
<dbReference type="Pfam" id="PF02899">
    <property type="entry name" value="Phage_int_SAM_1"/>
    <property type="match status" value="1"/>
</dbReference>
<dbReference type="PROSITE" id="PS51898">
    <property type="entry name" value="TYR_RECOMBINASE"/>
    <property type="match status" value="1"/>
</dbReference>
<accession>K9XZL3</accession>
<dbReference type="EMBL" id="CP003654">
    <property type="protein sequence ID" value="AFZ37973.1"/>
    <property type="molecule type" value="Genomic_DNA"/>
</dbReference>
<dbReference type="GO" id="GO:0006310">
    <property type="term" value="P:DNA recombination"/>
    <property type="evidence" value="ECO:0007669"/>
    <property type="project" value="UniProtKB-KW"/>
</dbReference>
<evidence type="ECO:0000256" key="3">
    <source>
        <dbReference type="ARBA" id="ARBA00023125"/>
    </source>
</evidence>
<gene>
    <name evidence="8" type="ordered locus">Sta7437_4510</name>
</gene>
<keyword evidence="3 5" id="KW-0238">DNA-binding</keyword>
<evidence type="ECO:0000313" key="8">
    <source>
        <dbReference type="EMBL" id="AFZ37973.1"/>
    </source>
</evidence>
<dbReference type="InterPro" id="IPR004107">
    <property type="entry name" value="Integrase_SAM-like_N"/>
</dbReference>
<evidence type="ECO:0000259" key="7">
    <source>
        <dbReference type="PROSITE" id="PS51900"/>
    </source>
</evidence>
<evidence type="ECO:0000256" key="4">
    <source>
        <dbReference type="ARBA" id="ARBA00023172"/>
    </source>
</evidence>
<reference evidence="9" key="1">
    <citation type="journal article" date="2013" name="Proc. Natl. Acad. Sci. U.S.A.">
        <title>Improving the coverage of the cyanobacterial phylum using diversity-driven genome sequencing.</title>
        <authorList>
            <person name="Shih P.M."/>
            <person name="Wu D."/>
            <person name="Latifi A."/>
            <person name="Axen S.D."/>
            <person name="Fewer D.P."/>
            <person name="Talla E."/>
            <person name="Calteau A."/>
            <person name="Cai F."/>
            <person name="Tandeau de Marsac N."/>
            <person name="Rippka R."/>
            <person name="Herdman M."/>
            <person name="Sivonen K."/>
            <person name="Coursin T."/>
            <person name="Laurent T."/>
            <person name="Goodwin L."/>
            <person name="Nolan M."/>
            <person name="Davenport K.W."/>
            <person name="Han C.S."/>
            <person name="Rubin E.M."/>
            <person name="Eisen J.A."/>
            <person name="Woyke T."/>
            <person name="Gugger M."/>
            <person name="Kerfeld C.A."/>
        </authorList>
    </citation>
    <scope>NUCLEOTIDE SEQUENCE [LARGE SCALE GENOMIC DNA]</scope>
    <source>
        <strain evidence="9">ATCC 29371 / PCC 7437</strain>
        <plasmid evidence="9">Plasmid pSTA7437.01</plasmid>
    </source>
</reference>
<dbReference type="SUPFAM" id="SSF56349">
    <property type="entry name" value="DNA breaking-rejoining enzymes"/>
    <property type="match status" value="1"/>
</dbReference>
<dbReference type="InterPro" id="IPR002104">
    <property type="entry name" value="Integrase_catalytic"/>
</dbReference>
<evidence type="ECO:0000256" key="1">
    <source>
        <dbReference type="ARBA" id="ARBA00008857"/>
    </source>
</evidence>
<proteinExistence type="inferred from homology"/>
<protein>
    <submittedName>
        <fullName evidence="8">Integrase family protein</fullName>
    </submittedName>
</protein>
<keyword evidence="8" id="KW-0614">Plasmid</keyword>
<dbReference type="InterPro" id="IPR010998">
    <property type="entry name" value="Integrase_recombinase_N"/>
</dbReference>
<comment type="similarity">
    <text evidence="1">Belongs to the 'phage' integrase family.</text>
</comment>
<dbReference type="HOGENOM" id="CLU_027562_9_6_3"/>
<geneLocation type="plasmid" evidence="8 9">
    <name>pSTA7437.01</name>
</geneLocation>
<keyword evidence="9" id="KW-1185">Reference proteome</keyword>
<dbReference type="RefSeq" id="WP_015211886.1">
    <property type="nucleotide sequence ID" value="NC_019765.1"/>
</dbReference>
<dbReference type="AlphaFoldDB" id="K9XZL3"/>
<keyword evidence="2" id="KW-0229">DNA integration</keyword>
<dbReference type="GO" id="GO:0003677">
    <property type="term" value="F:DNA binding"/>
    <property type="evidence" value="ECO:0007669"/>
    <property type="project" value="UniProtKB-UniRule"/>
</dbReference>
<evidence type="ECO:0000256" key="5">
    <source>
        <dbReference type="PROSITE-ProRule" id="PRU01248"/>
    </source>
</evidence>
<evidence type="ECO:0000256" key="2">
    <source>
        <dbReference type="ARBA" id="ARBA00022908"/>
    </source>
</evidence>
<feature type="domain" description="Tyr recombinase" evidence="6">
    <location>
        <begin position="122"/>
        <end position="308"/>
    </location>
</feature>
<dbReference type="GO" id="GO:0015074">
    <property type="term" value="P:DNA integration"/>
    <property type="evidence" value="ECO:0007669"/>
    <property type="project" value="UniProtKB-KW"/>
</dbReference>
<dbReference type="InterPro" id="IPR044068">
    <property type="entry name" value="CB"/>
</dbReference>